<feature type="transmembrane region" description="Helical" evidence="1">
    <location>
        <begin position="64"/>
        <end position="91"/>
    </location>
</feature>
<protein>
    <submittedName>
        <fullName evidence="2">Uncharacterized protein</fullName>
    </submittedName>
</protein>
<dbReference type="GO" id="GO:0034599">
    <property type="term" value="P:cellular response to oxidative stress"/>
    <property type="evidence" value="ECO:0007669"/>
    <property type="project" value="InterPro"/>
</dbReference>
<dbReference type="Pfam" id="PF12326">
    <property type="entry name" value="EOS1"/>
    <property type="match status" value="1"/>
</dbReference>
<dbReference type="Proteomes" id="UP000250140">
    <property type="component" value="Unassembled WGS sequence"/>
</dbReference>
<feature type="transmembrane region" description="Helical" evidence="1">
    <location>
        <begin position="164"/>
        <end position="186"/>
    </location>
</feature>
<feature type="non-terminal residue" evidence="2">
    <location>
        <position position="1"/>
    </location>
</feature>
<gene>
    <name evidence="2" type="ORF">AOQ84DRAFT_286307</name>
</gene>
<dbReference type="GO" id="GO:0006487">
    <property type="term" value="P:protein N-linked glycosylation"/>
    <property type="evidence" value="ECO:0007669"/>
    <property type="project" value="TreeGrafter"/>
</dbReference>
<feature type="transmembrane region" description="Helical" evidence="1">
    <location>
        <begin position="134"/>
        <end position="152"/>
    </location>
</feature>
<name>A0A8E2F7U6_9PEZI</name>
<dbReference type="PANTHER" id="PTHR28147">
    <property type="entry name" value="N-GLYCOSYLATION PROTEIN EOS1"/>
    <property type="match status" value="1"/>
</dbReference>
<organism evidence="2 3">
    <name type="scientific">Glonium stellatum</name>
    <dbReference type="NCBI Taxonomy" id="574774"/>
    <lineage>
        <taxon>Eukaryota</taxon>
        <taxon>Fungi</taxon>
        <taxon>Dikarya</taxon>
        <taxon>Ascomycota</taxon>
        <taxon>Pezizomycotina</taxon>
        <taxon>Dothideomycetes</taxon>
        <taxon>Pleosporomycetidae</taxon>
        <taxon>Gloniales</taxon>
        <taxon>Gloniaceae</taxon>
        <taxon>Glonium</taxon>
    </lineage>
</organism>
<dbReference type="OrthoDB" id="2139606at2759"/>
<evidence type="ECO:0000256" key="1">
    <source>
        <dbReference type="SAM" id="Phobius"/>
    </source>
</evidence>
<sequence length="226" mass="26175">LHPQVAVILNIPKRWHIWLQVSRWLSILPAVFWAFYCGYIMSQEVLKLYTNGMPASMWQFEQRIWFTEVFLATLWCIASAYISFFFIDCLMSRWLLHYPPGSALIRLATMDLLNMLLTNQFVNLCGAKASPPRLFVAWICIASTLTILYHITHRRTNIKRETSTAVRVFSPLTYLSLCLILFQLHYPVWADQVEGNALAVPLFVKLKAVGEWFAELGRAGMQKQEV</sequence>
<accession>A0A8E2F7U6</accession>
<dbReference type="GO" id="GO:0005789">
    <property type="term" value="C:endoplasmic reticulum membrane"/>
    <property type="evidence" value="ECO:0007669"/>
    <property type="project" value="InterPro"/>
</dbReference>
<feature type="transmembrane region" description="Helical" evidence="1">
    <location>
        <begin position="21"/>
        <end position="41"/>
    </location>
</feature>
<dbReference type="AlphaFoldDB" id="A0A8E2F7U6"/>
<evidence type="ECO:0000313" key="2">
    <source>
        <dbReference type="EMBL" id="OCL11888.1"/>
    </source>
</evidence>
<feature type="transmembrane region" description="Helical" evidence="1">
    <location>
        <begin position="103"/>
        <end position="122"/>
    </location>
</feature>
<dbReference type="EMBL" id="KV748964">
    <property type="protein sequence ID" value="OCL11888.1"/>
    <property type="molecule type" value="Genomic_DNA"/>
</dbReference>
<proteinExistence type="predicted"/>
<keyword evidence="1" id="KW-0812">Transmembrane</keyword>
<dbReference type="PANTHER" id="PTHR28147:SF1">
    <property type="entry name" value="N-GLYCOSYLATION PROTEIN EOS1"/>
    <property type="match status" value="1"/>
</dbReference>
<keyword evidence="1" id="KW-0472">Membrane</keyword>
<reference evidence="2 3" key="1">
    <citation type="journal article" date="2016" name="Nat. Commun.">
        <title>Ectomycorrhizal ecology is imprinted in the genome of the dominant symbiotic fungus Cenococcum geophilum.</title>
        <authorList>
            <consortium name="DOE Joint Genome Institute"/>
            <person name="Peter M."/>
            <person name="Kohler A."/>
            <person name="Ohm R.A."/>
            <person name="Kuo A."/>
            <person name="Krutzmann J."/>
            <person name="Morin E."/>
            <person name="Arend M."/>
            <person name="Barry K.W."/>
            <person name="Binder M."/>
            <person name="Choi C."/>
            <person name="Clum A."/>
            <person name="Copeland A."/>
            <person name="Grisel N."/>
            <person name="Haridas S."/>
            <person name="Kipfer T."/>
            <person name="LaButti K."/>
            <person name="Lindquist E."/>
            <person name="Lipzen A."/>
            <person name="Maire R."/>
            <person name="Meier B."/>
            <person name="Mihaltcheva S."/>
            <person name="Molinier V."/>
            <person name="Murat C."/>
            <person name="Poggeler S."/>
            <person name="Quandt C.A."/>
            <person name="Sperisen C."/>
            <person name="Tritt A."/>
            <person name="Tisserant E."/>
            <person name="Crous P.W."/>
            <person name="Henrissat B."/>
            <person name="Nehls U."/>
            <person name="Egli S."/>
            <person name="Spatafora J.W."/>
            <person name="Grigoriev I.V."/>
            <person name="Martin F.M."/>
        </authorList>
    </citation>
    <scope>NUCLEOTIDE SEQUENCE [LARGE SCALE GENOMIC DNA]</scope>
    <source>
        <strain evidence="2 3">CBS 207.34</strain>
    </source>
</reference>
<keyword evidence="1" id="KW-1133">Transmembrane helix</keyword>
<dbReference type="InterPro" id="IPR021100">
    <property type="entry name" value="N-glycosylation_EOS1"/>
</dbReference>
<keyword evidence="3" id="KW-1185">Reference proteome</keyword>
<evidence type="ECO:0000313" key="3">
    <source>
        <dbReference type="Proteomes" id="UP000250140"/>
    </source>
</evidence>